<evidence type="ECO:0000259" key="2">
    <source>
        <dbReference type="SMART" id="SM00507"/>
    </source>
</evidence>
<dbReference type="RefSeq" id="WP_246069780.1">
    <property type="nucleotide sequence ID" value="NZ_BAAAQC010000013.1"/>
</dbReference>
<evidence type="ECO:0000313" key="4">
    <source>
        <dbReference type="Proteomes" id="UP000320085"/>
    </source>
</evidence>
<accession>A0A543PXR7</accession>
<proteinExistence type="predicted"/>
<feature type="region of interest" description="Disordered" evidence="1">
    <location>
        <begin position="467"/>
        <end position="490"/>
    </location>
</feature>
<evidence type="ECO:0000256" key="1">
    <source>
        <dbReference type="SAM" id="MobiDB-lite"/>
    </source>
</evidence>
<sequence length="615" mass="65184">MAENADVLELLRSRLADMETRQRSSGGTSASDFWQRIARGMPSGPPGRSGPDAPSPTGGGTSAGASTRPRAEAAGASSADACPDGASGQQSPTGGASRGQSSSAASAGRGRRASRRVAPDSRQVTTAHGPWSGVTHEALDALDPLLVEPLSEAEWLAMVDDPDWVEATAARGDASASRDADCSRVDTQQAIDIDAVLGQPLTGYAETALTAAAERAAQQRRTHEVTLVTIVSELTVRGVDTPDGLSRTDWLRHHDASLTAGQARALVTVGAALADPRWARLRVHVTTQQVTVGNAAQIIDFHARTAPVADPDDLATAVGDLLDQARQLRPEELARLVRHHTEQIKPPRDEDALDNGRRNARGLWFTPPNATGMVGMRGVLDPEGAAIIKSAIDPLCLPRPEKDKHGHTTAPDDRTPAHRRMDALLAMLQRAVASGDGVPTTDKAKVVVLIDLDTLLTDLGDDIPDAFRRKHPTSDSPDTRSGSCRTATWPGTGTGTGITLSGDVLSPGVVRRMACDAQIIPLVLGGDSKPLDVARRKRLFTRSQRLALAVRDKGCTWQGCTMPPSWCDAHHVTHWASGGPTNLLNAALLCPRHHTAVHDRILNATVTDTGVTWHT</sequence>
<dbReference type="InterPro" id="IPR003615">
    <property type="entry name" value="HNH_nuc"/>
</dbReference>
<dbReference type="CDD" id="cd00085">
    <property type="entry name" value="HNHc"/>
    <property type="match status" value="1"/>
</dbReference>
<feature type="region of interest" description="Disordered" evidence="1">
    <location>
        <begin position="17"/>
        <end position="132"/>
    </location>
</feature>
<feature type="compositionally biased region" description="Low complexity" evidence="1">
    <location>
        <begin position="63"/>
        <end position="108"/>
    </location>
</feature>
<dbReference type="InterPro" id="IPR003870">
    <property type="entry name" value="DUF222"/>
</dbReference>
<feature type="compositionally biased region" description="Basic and acidic residues" evidence="1">
    <location>
        <begin position="399"/>
        <end position="416"/>
    </location>
</feature>
<comment type="caution">
    <text evidence="3">The sequence shown here is derived from an EMBL/GenBank/DDBJ whole genome shotgun (WGS) entry which is preliminary data.</text>
</comment>
<feature type="compositionally biased region" description="Polar residues" evidence="1">
    <location>
        <begin position="474"/>
        <end position="485"/>
    </location>
</feature>
<name>A0A543PXR7_9MICO</name>
<dbReference type="SMART" id="SM00507">
    <property type="entry name" value="HNHc"/>
    <property type="match status" value="1"/>
</dbReference>
<reference evidence="3 4" key="1">
    <citation type="submission" date="2019-06" db="EMBL/GenBank/DDBJ databases">
        <title>Sequencing the genomes of 1000 actinobacteria strains.</title>
        <authorList>
            <person name="Klenk H.-P."/>
        </authorList>
    </citation>
    <scope>NUCLEOTIDE SEQUENCE [LARGE SCALE GENOMIC DNA]</scope>
    <source>
        <strain evidence="3 4">DSM 21776</strain>
    </source>
</reference>
<evidence type="ECO:0000313" key="3">
    <source>
        <dbReference type="EMBL" id="TQN48874.1"/>
    </source>
</evidence>
<organism evidence="3 4">
    <name type="scientific">Humibacillus xanthopallidus</name>
    <dbReference type="NCBI Taxonomy" id="412689"/>
    <lineage>
        <taxon>Bacteria</taxon>
        <taxon>Bacillati</taxon>
        <taxon>Actinomycetota</taxon>
        <taxon>Actinomycetes</taxon>
        <taxon>Micrococcales</taxon>
        <taxon>Intrasporangiaceae</taxon>
        <taxon>Humibacillus</taxon>
    </lineage>
</organism>
<gene>
    <name evidence="3" type="ORF">FHX52_2028</name>
</gene>
<protein>
    <submittedName>
        <fullName evidence="3">Uncharacterized protein DUF222</fullName>
    </submittedName>
</protein>
<feature type="domain" description="HNH nuclease" evidence="2">
    <location>
        <begin position="543"/>
        <end position="595"/>
    </location>
</feature>
<dbReference type="Gene3D" id="1.10.30.50">
    <property type="match status" value="1"/>
</dbReference>
<dbReference type="AlphaFoldDB" id="A0A543PXR7"/>
<dbReference type="EMBL" id="VFQF01000001">
    <property type="protein sequence ID" value="TQN48874.1"/>
    <property type="molecule type" value="Genomic_DNA"/>
</dbReference>
<feature type="region of interest" description="Disordered" evidence="1">
    <location>
        <begin position="397"/>
        <end position="416"/>
    </location>
</feature>
<dbReference type="Proteomes" id="UP000320085">
    <property type="component" value="Unassembled WGS sequence"/>
</dbReference>
<dbReference type="Pfam" id="PF02720">
    <property type="entry name" value="DUF222"/>
    <property type="match status" value="1"/>
</dbReference>
<feature type="compositionally biased region" description="Polar residues" evidence="1">
    <location>
        <begin position="23"/>
        <end position="32"/>
    </location>
</feature>